<keyword evidence="7" id="KW-1185">Reference proteome</keyword>
<evidence type="ECO:0000313" key="6">
    <source>
        <dbReference type="EMBL" id="TSI18582.1"/>
    </source>
</evidence>
<dbReference type="InterPro" id="IPR013328">
    <property type="entry name" value="6PGD_dom2"/>
</dbReference>
<dbReference type="PANTHER" id="PTHR48075">
    <property type="entry name" value="3-HYDROXYACYL-COA DEHYDROGENASE FAMILY PROTEIN"/>
    <property type="match status" value="1"/>
</dbReference>
<dbReference type="Gene3D" id="3.40.50.720">
    <property type="entry name" value="NAD(P)-binding Rossmann-like Domain"/>
    <property type="match status" value="1"/>
</dbReference>
<organism evidence="6 7">
    <name type="scientific">Brevibacterium aurantiacum</name>
    <dbReference type="NCBI Taxonomy" id="273384"/>
    <lineage>
        <taxon>Bacteria</taxon>
        <taxon>Bacillati</taxon>
        <taxon>Actinomycetota</taxon>
        <taxon>Actinomycetes</taxon>
        <taxon>Micrococcales</taxon>
        <taxon>Brevibacteriaceae</taxon>
        <taxon>Brevibacterium</taxon>
    </lineage>
</organism>
<dbReference type="SUPFAM" id="SSF51735">
    <property type="entry name" value="NAD(P)-binding Rossmann-fold domains"/>
    <property type="match status" value="1"/>
</dbReference>
<evidence type="ECO:0000256" key="1">
    <source>
        <dbReference type="ARBA" id="ARBA00005086"/>
    </source>
</evidence>
<gene>
    <name evidence="6" type="ORF">FO013_03210</name>
</gene>
<feature type="domain" description="3-hydroxyacyl-CoA dehydrogenase C-terminal" evidence="4">
    <location>
        <begin position="185"/>
        <end position="253"/>
    </location>
</feature>
<dbReference type="PANTHER" id="PTHR48075:SF1">
    <property type="entry name" value="LAMBDA-CRYSTALLIN HOMOLOG"/>
    <property type="match status" value="1"/>
</dbReference>
<dbReference type="AlphaFoldDB" id="A0A556CMD2"/>
<proteinExistence type="inferred from homology"/>
<name>A0A556CMD2_BREAU</name>
<evidence type="ECO:0000256" key="2">
    <source>
        <dbReference type="ARBA" id="ARBA00009463"/>
    </source>
</evidence>
<evidence type="ECO:0000259" key="5">
    <source>
        <dbReference type="Pfam" id="PF02737"/>
    </source>
</evidence>
<dbReference type="Proteomes" id="UP000316406">
    <property type="component" value="Unassembled WGS sequence"/>
</dbReference>
<comment type="similarity">
    <text evidence="2">Belongs to the 3-hydroxyacyl-CoA dehydrogenase family.</text>
</comment>
<dbReference type="Pfam" id="PF02737">
    <property type="entry name" value="3HCDH_N"/>
    <property type="match status" value="1"/>
</dbReference>
<feature type="domain" description="3-hydroxyacyl-CoA dehydrogenase NAD binding" evidence="5">
    <location>
        <begin position="8"/>
        <end position="180"/>
    </location>
</feature>
<dbReference type="EMBL" id="VLTK01000002">
    <property type="protein sequence ID" value="TSI18582.1"/>
    <property type="molecule type" value="Genomic_DNA"/>
</dbReference>
<dbReference type="Pfam" id="PF00725">
    <property type="entry name" value="3HCDH"/>
    <property type="match status" value="1"/>
</dbReference>
<dbReference type="GO" id="GO:0070403">
    <property type="term" value="F:NAD+ binding"/>
    <property type="evidence" value="ECO:0007669"/>
    <property type="project" value="InterPro"/>
</dbReference>
<dbReference type="OrthoDB" id="9771883at2"/>
<dbReference type="GO" id="GO:0006631">
    <property type="term" value="P:fatty acid metabolic process"/>
    <property type="evidence" value="ECO:0007669"/>
    <property type="project" value="InterPro"/>
</dbReference>
<comment type="caution">
    <text evidence="6">The sequence shown here is derived from an EMBL/GenBank/DDBJ whole genome shotgun (WGS) entry which is preliminary data.</text>
</comment>
<evidence type="ECO:0000259" key="4">
    <source>
        <dbReference type="Pfam" id="PF00725"/>
    </source>
</evidence>
<dbReference type="InterPro" id="IPR036291">
    <property type="entry name" value="NAD(P)-bd_dom_sf"/>
</dbReference>
<reference evidence="6 7" key="1">
    <citation type="submission" date="2019-07" db="EMBL/GenBank/DDBJ databases">
        <title>Draft genome sequence of Brevibacterium aurantiacum XU54 isolated from Xinjiang China.</title>
        <authorList>
            <person name="Xu X."/>
        </authorList>
    </citation>
    <scope>NUCLEOTIDE SEQUENCE [LARGE SCALE GENOMIC DNA]</scope>
    <source>
        <strain evidence="6 7">XU54</strain>
    </source>
</reference>
<dbReference type="RefSeq" id="WP_143921135.1">
    <property type="nucleotide sequence ID" value="NZ_VLTK01000002.1"/>
</dbReference>
<comment type="pathway">
    <text evidence="1">Lipid metabolism; butanoate metabolism.</text>
</comment>
<evidence type="ECO:0000313" key="7">
    <source>
        <dbReference type="Proteomes" id="UP000316406"/>
    </source>
</evidence>
<keyword evidence="3" id="KW-0560">Oxidoreductase</keyword>
<sequence>MSTQSIDVAIIGTGVIGAAWATGFLTAGHRVTTFDPAEGAEEQLREQVTNCVEDAGSGSAASILDNLTFAPSLSEAVAGADFVQENGPERLEVKQPMLAEIDAAAPKAAIIASSTSGFSPSQLNAQATKAPGRIVVGHPFNPAHLVPLVEVVPSPDTPAEVVDRALTVYEAIGKKPILVRAELPGHVANRLQAAMWQEAYSLVDRGVVSVADIDTAISYGPGLRWAILGPLAQQSLSGGSGGMRHVLDHLGPPQEVWMHDLRQVHLGEDLKEKLISGVDEELQGRDPAVLSKQRDNMLLELIALKRKYGELP</sequence>
<protein>
    <submittedName>
        <fullName evidence="6">3-hydroxyacyl-CoA dehydrogenase</fullName>
    </submittedName>
</protein>
<dbReference type="InterPro" id="IPR006176">
    <property type="entry name" value="3-OHacyl-CoA_DH_NAD-bd"/>
</dbReference>
<dbReference type="SUPFAM" id="SSF48179">
    <property type="entry name" value="6-phosphogluconate dehydrogenase C-terminal domain-like"/>
    <property type="match status" value="1"/>
</dbReference>
<dbReference type="Gene3D" id="1.10.1040.10">
    <property type="entry name" value="N-(1-d-carboxylethyl)-l-norvaline Dehydrogenase, domain 2"/>
    <property type="match status" value="1"/>
</dbReference>
<accession>A0A556CMD2</accession>
<dbReference type="InterPro" id="IPR008927">
    <property type="entry name" value="6-PGluconate_DH-like_C_sf"/>
</dbReference>
<dbReference type="InterPro" id="IPR006108">
    <property type="entry name" value="3HC_DH_C"/>
</dbReference>
<evidence type="ECO:0000256" key="3">
    <source>
        <dbReference type="ARBA" id="ARBA00023002"/>
    </source>
</evidence>
<dbReference type="GO" id="GO:0050104">
    <property type="term" value="F:L-gulonate 3-dehydrogenase activity"/>
    <property type="evidence" value="ECO:0007669"/>
    <property type="project" value="TreeGrafter"/>
</dbReference>